<feature type="compositionally biased region" description="Basic residues" evidence="1">
    <location>
        <begin position="315"/>
        <end position="328"/>
    </location>
</feature>
<feature type="compositionally biased region" description="Low complexity" evidence="1">
    <location>
        <begin position="39"/>
        <end position="50"/>
    </location>
</feature>
<proteinExistence type="predicted"/>
<evidence type="ECO:0000313" key="2">
    <source>
        <dbReference type="EMBL" id="CAK0811263.1"/>
    </source>
</evidence>
<dbReference type="Proteomes" id="UP001189429">
    <property type="component" value="Unassembled WGS sequence"/>
</dbReference>
<feature type="compositionally biased region" description="Low complexity" evidence="1">
    <location>
        <begin position="258"/>
        <end position="271"/>
    </location>
</feature>
<feature type="non-terminal residue" evidence="2">
    <location>
        <position position="1"/>
    </location>
</feature>
<protein>
    <submittedName>
        <fullName evidence="2">Uncharacterized protein</fullName>
    </submittedName>
</protein>
<organism evidence="2 3">
    <name type="scientific">Prorocentrum cordatum</name>
    <dbReference type="NCBI Taxonomy" id="2364126"/>
    <lineage>
        <taxon>Eukaryota</taxon>
        <taxon>Sar</taxon>
        <taxon>Alveolata</taxon>
        <taxon>Dinophyceae</taxon>
        <taxon>Prorocentrales</taxon>
        <taxon>Prorocentraceae</taxon>
        <taxon>Prorocentrum</taxon>
    </lineage>
</organism>
<feature type="region of interest" description="Disordered" evidence="1">
    <location>
        <begin position="256"/>
        <end position="328"/>
    </location>
</feature>
<sequence length="328" mass="34231">EACRPRAPRCWSGAAGAGCFASPWAPRLASDVRGDGQQARPAALAEPGEGPAAAPAWLAGGAAACALAVALTARPRRRAGTAVSRAVLKQLSRSGQLVKGIVAQAVTISGVVGGEAEKNANGEFVQAATLYNGKRHWQKKDDAEVWLLYIKNRWWVTDTADKDAEASSGWVCSETTEKRYPFDVTTWEAYVNDEWVVQSSISVADSEAEPAAAGEAASSDDGLVTTTLPDGTVRFKAKATTDGSVVTAVPDGTVRSKAGANAEAGGAAPRRVSARRRRRLWQPSPASSPAAAWASASASALSASPSPSPCSSASAHRRRRRRGRLIQA</sequence>
<name>A0ABN9R1D2_9DINO</name>
<dbReference type="EMBL" id="CAUYUJ010004863">
    <property type="protein sequence ID" value="CAK0811263.1"/>
    <property type="molecule type" value="Genomic_DNA"/>
</dbReference>
<feature type="region of interest" description="Disordered" evidence="1">
    <location>
        <begin position="30"/>
        <end position="50"/>
    </location>
</feature>
<evidence type="ECO:0000313" key="3">
    <source>
        <dbReference type="Proteomes" id="UP001189429"/>
    </source>
</evidence>
<accession>A0ABN9R1D2</accession>
<reference evidence="2" key="1">
    <citation type="submission" date="2023-10" db="EMBL/GenBank/DDBJ databases">
        <authorList>
            <person name="Chen Y."/>
            <person name="Shah S."/>
            <person name="Dougan E. K."/>
            <person name="Thang M."/>
            <person name="Chan C."/>
        </authorList>
    </citation>
    <scope>NUCLEOTIDE SEQUENCE [LARGE SCALE GENOMIC DNA]</scope>
</reference>
<evidence type="ECO:0000256" key="1">
    <source>
        <dbReference type="SAM" id="MobiDB-lite"/>
    </source>
</evidence>
<gene>
    <name evidence="2" type="ORF">PCOR1329_LOCUS15940</name>
</gene>
<keyword evidence="3" id="KW-1185">Reference proteome</keyword>
<comment type="caution">
    <text evidence="2">The sequence shown here is derived from an EMBL/GenBank/DDBJ whole genome shotgun (WGS) entry which is preliminary data.</text>
</comment>
<feature type="compositionally biased region" description="Low complexity" evidence="1">
    <location>
        <begin position="283"/>
        <end position="314"/>
    </location>
</feature>